<dbReference type="PANTHER" id="PTHR11435:SF1">
    <property type="entry name" value="NADH-UBIQUINONE OXIDOREDUCTASE CHAIN 6"/>
    <property type="match status" value="1"/>
</dbReference>
<evidence type="ECO:0000313" key="17">
    <source>
        <dbReference type="EMBL" id="QLI42492.1"/>
    </source>
</evidence>
<protein>
    <recommendedName>
        <fullName evidence="4">NADH-ubiquinone oxidoreductase chain 6</fullName>
        <ecNumber evidence="3">7.1.1.2</ecNumber>
    </recommendedName>
    <alternativeName>
        <fullName evidence="14">NADH dehydrogenase subunit 6</fullName>
    </alternativeName>
</protein>
<dbReference type="EC" id="7.1.1.2" evidence="3"/>
<evidence type="ECO:0000256" key="4">
    <source>
        <dbReference type="ARBA" id="ARBA00021095"/>
    </source>
</evidence>
<dbReference type="InterPro" id="IPR050269">
    <property type="entry name" value="ComplexI_Subunit6"/>
</dbReference>
<dbReference type="GO" id="GO:0008137">
    <property type="term" value="F:NADH dehydrogenase (ubiquinone) activity"/>
    <property type="evidence" value="ECO:0007669"/>
    <property type="project" value="UniProtKB-EC"/>
</dbReference>
<proteinExistence type="inferred from homology"/>
<evidence type="ECO:0000256" key="11">
    <source>
        <dbReference type="ARBA" id="ARBA00023027"/>
    </source>
</evidence>
<keyword evidence="10 16" id="KW-1133">Transmembrane helix</keyword>
<dbReference type="PANTHER" id="PTHR11435">
    <property type="entry name" value="NADH UBIQUINONE OXIDOREDUCTASE SUBUNIT ND6"/>
    <property type="match status" value="1"/>
</dbReference>
<keyword evidence="11" id="KW-0520">NAD</keyword>
<name>A0A7D5TXN8_9COLE</name>
<organism evidence="17">
    <name type="scientific">Trogoderma variabile</name>
    <dbReference type="NCBI Taxonomy" id="888089"/>
    <lineage>
        <taxon>Eukaryota</taxon>
        <taxon>Metazoa</taxon>
        <taxon>Ecdysozoa</taxon>
        <taxon>Arthropoda</taxon>
        <taxon>Hexapoda</taxon>
        <taxon>Insecta</taxon>
        <taxon>Pterygota</taxon>
        <taxon>Neoptera</taxon>
        <taxon>Endopterygota</taxon>
        <taxon>Coleoptera</taxon>
        <taxon>Polyphaga</taxon>
        <taxon>Bostrichiformia</taxon>
        <taxon>Dermestidae</taxon>
        <taxon>Megatominae</taxon>
        <taxon>Trogoderma</taxon>
    </lineage>
</organism>
<keyword evidence="6" id="KW-0679">Respiratory chain</keyword>
<evidence type="ECO:0000256" key="14">
    <source>
        <dbReference type="ARBA" id="ARBA00031019"/>
    </source>
</evidence>
<evidence type="ECO:0000256" key="1">
    <source>
        <dbReference type="ARBA" id="ARBA00004225"/>
    </source>
</evidence>
<feature type="transmembrane region" description="Helical" evidence="16">
    <location>
        <begin position="12"/>
        <end position="37"/>
    </location>
</feature>
<keyword evidence="5" id="KW-0813">Transport</keyword>
<geneLocation type="mitochondrion" evidence="17"/>
<evidence type="ECO:0000256" key="8">
    <source>
        <dbReference type="ARBA" id="ARBA00022967"/>
    </source>
</evidence>
<evidence type="ECO:0000256" key="15">
    <source>
        <dbReference type="ARBA" id="ARBA00049551"/>
    </source>
</evidence>
<dbReference type="EMBL" id="MG011537">
    <property type="protein sequence ID" value="QLI42492.1"/>
    <property type="molecule type" value="Genomic_DNA"/>
</dbReference>
<dbReference type="AlphaFoldDB" id="A0A7D5TXN8"/>
<evidence type="ECO:0000256" key="5">
    <source>
        <dbReference type="ARBA" id="ARBA00022448"/>
    </source>
</evidence>
<feature type="transmembrane region" description="Helical" evidence="16">
    <location>
        <begin position="85"/>
        <end position="107"/>
    </location>
</feature>
<evidence type="ECO:0000256" key="7">
    <source>
        <dbReference type="ARBA" id="ARBA00022692"/>
    </source>
</evidence>
<comment type="similarity">
    <text evidence="2">Belongs to the complex I subunit 6 family.</text>
</comment>
<gene>
    <name evidence="17" type="primary">ND6</name>
</gene>
<accession>A0A7D5TXN8</accession>
<evidence type="ECO:0000256" key="13">
    <source>
        <dbReference type="ARBA" id="ARBA00023136"/>
    </source>
</evidence>
<sequence length="167" mass="19230">MTMTILMMLSIFLSLSFIMLIHPLSMGVILLLQTLIITMKSGFMNSSFWYSYIMFLIMVGGMMVLFIYMTSVASNEKFKFSKSILSLWLIILPITLIPVWLNIPMVLPSWNQESMKMIYYSSNESMTKFINQPSNFLLFMTIIYLLVTMIAVVKIANSKKGALRQKS</sequence>
<keyword evidence="8" id="KW-1278">Translocase</keyword>
<evidence type="ECO:0000256" key="10">
    <source>
        <dbReference type="ARBA" id="ARBA00022989"/>
    </source>
</evidence>
<evidence type="ECO:0000256" key="9">
    <source>
        <dbReference type="ARBA" id="ARBA00022982"/>
    </source>
</evidence>
<dbReference type="GO" id="GO:0031966">
    <property type="term" value="C:mitochondrial membrane"/>
    <property type="evidence" value="ECO:0007669"/>
    <property type="project" value="UniProtKB-SubCell"/>
</dbReference>
<evidence type="ECO:0000256" key="12">
    <source>
        <dbReference type="ARBA" id="ARBA00023128"/>
    </source>
</evidence>
<evidence type="ECO:0000256" key="16">
    <source>
        <dbReference type="SAM" id="Phobius"/>
    </source>
</evidence>
<keyword evidence="9" id="KW-0249">Electron transport</keyword>
<comment type="catalytic activity">
    <reaction evidence="15">
        <text>a ubiquinone + NADH + 5 H(+)(in) = a ubiquinol + NAD(+) + 4 H(+)(out)</text>
        <dbReference type="Rhea" id="RHEA:29091"/>
        <dbReference type="Rhea" id="RHEA-COMP:9565"/>
        <dbReference type="Rhea" id="RHEA-COMP:9566"/>
        <dbReference type="ChEBI" id="CHEBI:15378"/>
        <dbReference type="ChEBI" id="CHEBI:16389"/>
        <dbReference type="ChEBI" id="CHEBI:17976"/>
        <dbReference type="ChEBI" id="CHEBI:57540"/>
        <dbReference type="ChEBI" id="CHEBI:57945"/>
        <dbReference type="EC" id="7.1.1.2"/>
    </reaction>
</comment>
<evidence type="ECO:0000256" key="3">
    <source>
        <dbReference type="ARBA" id="ARBA00012944"/>
    </source>
</evidence>
<reference evidence="17" key="1">
    <citation type="submission" date="2017-09" db="EMBL/GenBank/DDBJ databases">
        <title>The complete mitochondrial genome of Trogoderma variabile (Coleoptera,Dermestidae).</title>
        <authorList>
            <person name="Zheng S."/>
            <person name="Yang W."/>
        </authorList>
    </citation>
    <scope>NUCLEOTIDE SEQUENCE</scope>
</reference>
<comment type="subcellular location">
    <subcellularLocation>
        <location evidence="1">Mitochondrion membrane</location>
        <topology evidence="1">Multi-pass membrane protein</topology>
    </subcellularLocation>
</comment>
<evidence type="ECO:0000256" key="2">
    <source>
        <dbReference type="ARBA" id="ARBA00005698"/>
    </source>
</evidence>
<feature type="transmembrane region" description="Helical" evidence="16">
    <location>
        <begin position="49"/>
        <end position="73"/>
    </location>
</feature>
<keyword evidence="13 16" id="KW-0472">Membrane</keyword>
<feature type="transmembrane region" description="Helical" evidence="16">
    <location>
        <begin position="136"/>
        <end position="156"/>
    </location>
</feature>
<keyword evidence="12 17" id="KW-0496">Mitochondrion</keyword>
<keyword evidence="7 16" id="KW-0812">Transmembrane</keyword>
<evidence type="ECO:0000256" key="6">
    <source>
        <dbReference type="ARBA" id="ARBA00022660"/>
    </source>
</evidence>